<dbReference type="InterPro" id="IPR050073">
    <property type="entry name" value="2-IPM_HCS-like"/>
</dbReference>
<evidence type="ECO:0000256" key="1">
    <source>
        <dbReference type="ARBA" id="ARBA00023211"/>
    </source>
</evidence>
<dbReference type="PROSITE" id="PS50991">
    <property type="entry name" value="PYR_CT"/>
    <property type="match status" value="1"/>
</dbReference>
<dbReference type="PANTHER" id="PTHR10277:SF48">
    <property type="entry name" value="HOMOCITRATE SYNTHASE, CYTOSOLIC ISOZYME-RELATED"/>
    <property type="match status" value="1"/>
</dbReference>
<dbReference type="InterPro" id="IPR000891">
    <property type="entry name" value="PYR_CT"/>
</dbReference>
<keyword evidence="4" id="KW-1185">Reference proteome</keyword>
<dbReference type="GO" id="GO:0019878">
    <property type="term" value="P:lysine biosynthetic process via aminoadipic acid"/>
    <property type="evidence" value="ECO:0007669"/>
    <property type="project" value="TreeGrafter"/>
</dbReference>
<dbReference type="CDD" id="cd03174">
    <property type="entry name" value="DRE_TIM_metallolyase"/>
    <property type="match status" value="1"/>
</dbReference>
<reference evidence="3 4" key="1">
    <citation type="submission" date="2020-01" db="EMBL/GenBank/DDBJ databases">
        <title>Insect and environment-associated Actinomycetes.</title>
        <authorList>
            <person name="Currrie C."/>
            <person name="Chevrette M."/>
            <person name="Carlson C."/>
            <person name="Stubbendieck R."/>
            <person name="Wendt-Pienkowski E."/>
        </authorList>
    </citation>
    <scope>NUCLEOTIDE SEQUENCE [LARGE SCALE GENOMIC DNA]</scope>
    <source>
        <strain evidence="3 4">SID14172</strain>
    </source>
</reference>
<organism evidence="3 4">
    <name type="scientific">Streptomyces coelicoflavus</name>
    <dbReference type="NCBI Taxonomy" id="285562"/>
    <lineage>
        <taxon>Bacteria</taxon>
        <taxon>Bacillati</taxon>
        <taxon>Actinomycetota</taxon>
        <taxon>Actinomycetes</taxon>
        <taxon>Kitasatosporales</taxon>
        <taxon>Streptomycetaceae</taxon>
        <taxon>Streptomyces</taxon>
    </lineage>
</organism>
<evidence type="ECO:0000313" key="3">
    <source>
        <dbReference type="EMBL" id="NEB22319.1"/>
    </source>
</evidence>
<dbReference type="Gene3D" id="3.20.20.70">
    <property type="entry name" value="Aldolase class I"/>
    <property type="match status" value="1"/>
</dbReference>
<dbReference type="GO" id="GO:0004410">
    <property type="term" value="F:homocitrate synthase activity"/>
    <property type="evidence" value="ECO:0007669"/>
    <property type="project" value="TreeGrafter"/>
</dbReference>
<proteinExistence type="predicted"/>
<dbReference type="SUPFAM" id="SSF51569">
    <property type="entry name" value="Aldolase"/>
    <property type="match status" value="1"/>
</dbReference>
<dbReference type="Pfam" id="PF00682">
    <property type="entry name" value="HMGL-like"/>
    <property type="match status" value="1"/>
</dbReference>
<evidence type="ECO:0000313" key="4">
    <source>
        <dbReference type="Proteomes" id="UP000469545"/>
    </source>
</evidence>
<dbReference type="InterPro" id="IPR013785">
    <property type="entry name" value="Aldolase_TIM"/>
</dbReference>
<dbReference type="EMBL" id="JAAGMB010000927">
    <property type="protein sequence ID" value="NEB22319.1"/>
    <property type="molecule type" value="Genomic_DNA"/>
</dbReference>
<comment type="caution">
    <text evidence="3">The sequence shown here is derived from an EMBL/GenBank/DDBJ whole genome shotgun (WGS) entry which is preliminary data.</text>
</comment>
<evidence type="ECO:0000259" key="2">
    <source>
        <dbReference type="PROSITE" id="PS50991"/>
    </source>
</evidence>
<keyword evidence="1" id="KW-0464">Manganese</keyword>
<feature type="domain" description="Pyruvate carboxyltransferase" evidence="2">
    <location>
        <begin position="53"/>
        <end position="321"/>
    </location>
</feature>
<accession>A0A6N9V199</accession>
<name>A0A6N9V199_9ACTN</name>
<dbReference type="RefSeq" id="WP_007388122.1">
    <property type="nucleotide sequence ID" value="NZ_BEWB01000004.1"/>
</dbReference>
<gene>
    <name evidence="3" type="ORF">G3I46_38460</name>
</gene>
<sequence>MQKDAHGHTDSTADDIDSLDVPVNFNWNRDPSPLTPLPASMPGEPLASQVAGAHVLSECLRDGLQGISGYPRVDDMMRYLHLLHAFGIRHATVGIYPGNADRINERMKQLLARMRDELPGIVPSVLSMCTEESLRWTVECKEIHPALESVVFMGSAPSRRLVQGWGLDFVLTRMETFIKKTVEMGIPVIAGTEHTTQTTPEDLRAITRTQVESGAYIVALADTIGVIRPLGTYRIIRFVRDELDALGVPDMQVDWHGHRDTGNALGNAMAAVAAGANRVHVVARGVGERSGNASLEEIVLNFAAIQAEAGLTVPWDMSRLLELITCYQEMVGVEPPEHGVLGKRYSHTSSGIHTDAILKAHHLADRAREAHAPELEARLREMSRTVYSAVDPAAIGGSPSVAVSPWSGQSSVRLACMLSGRDPGELSPEAVQQLLTRANELGRELTPQELEEGLTKAPAAHPA</sequence>
<dbReference type="PANTHER" id="PTHR10277">
    <property type="entry name" value="HOMOCITRATE SYNTHASE-RELATED"/>
    <property type="match status" value="1"/>
</dbReference>
<dbReference type="Proteomes" id="UP000469545">
    <property type="component" value="Unassembled WGS sequence"/>
</dbReference>
<dbReference type="AlphaFoldDB" id="A0A6N9V199"/>
<protein>
    <recommendedName>
        <fullName evidence="2">Pyruvate carboxyltransferase domain-containing protein</fullName>
    </recommendedName>
</protein>